<comment type="similarity">
    <text evidence="1">Belongs to the peptidase S9A family.</text>
</comment>
<evidence type="ECO:0000313" key="9">
    <source>
        <dbReference type="Proteomes" id="UP001229955"/>
    </source>
</evidence>
<dbReference type="AlphaFoldDB" id="A0AA49JTY7"/>
<dbReference type="InterPro" id="IPR051543">
    <property type="entry name" value="Serine_Peptidase_S9A"/>
</dbReference>
<evidence type="ECO:0000256" key="2">
    <source>
        <dbReference type="ARBA" id="ARBA00022670"/>
    </source>
</evidence>
<dbReference type="FunFam" id="3.40.50.1820:FF:000005">
    <property type="entry name" value="Prolyl endopeptidase"/>
    <property type="match status" value="1"/>
</dbReference>
<reference evidence="7" key="1">
    <citation type="submission" date="2023-07" db="EMBL/GenBank/DDBJ databases">
        <authorList>
            <person name="Haufschild T."/>
            <person name="Kallscheuer N."/>
            <person name="Hammer J."/>
            <person name="Kohn T."/>
            <person name="Kabuu M."/>
            <person name="Jogler M."/>
            <person name="Wohfarth N."/>
            <person name="Heuer A."/>
            <person name="Rohde M."/>
            <person name="van Teeseling M.C.F."/>
            <person name="Jogler C."/>
        </authorList>
    </citation>
    <scope>NUCLEOTIDE SEQUENCE</scope>
    <source>
        <strain evidence="7">Strain 138</strain>
        <strain evidence="8">Strain 318</strain>
    </source>
</reference>
<feature type="domain" description="Peptidase S9A N-terminal" evidence="6">
    <location>
        <begin position="4"/>
        <end position="388"/>
    </location>
</feature>
<dbReference type="Pfam" id="PF00326">
    <property type="entry name" value="Peptidase_S9"/>
    <property type="match status" value="1"/>
</dbReference>
<sequence>MELTLHGERRVDDYAYFRDREHPETIPYLERENAYTDAMTAHTKPLEDALYAEIVARIKEDDDSVPVKDGGWFYQSRTFKGKQYPVHLRRRGSLDAPEETVLDENAEAEGLAYYELGGMAVSPDGNWLAVLEDSTGYEDFTLRIRDLRTGAWLADRIEKVSWGLAWANDNRTLFYVTFDAAKRGDSVWRHVVGTPREQDVRVLHEPDVTFNASVARARSGEWIVLGSSSFTSSEWSVLSADDPSTPPRMVAPRQPDLEYDVIPGDGWFYILTNREARNFQVMRAPFGAPGAWEPWLTPRADAFVEDVMAFKRHVVVTERREGLRRLVVHALATGAAHDVEFPESAYGVFPTSNPEFDTDTLRFMYSSPVTPNSVFDYRMDSRSRELKKRDEVLGGYEPSRYAVERTMATARDGTRIPVSMVYRKDLVRDGSRPLLLYAYGSYGYTLEPTFSSARVSLIDRGVIYAIAHIRGGQEMGRQWYDDGKMLKKMNTFTDFIDVAEHLVRERYTAPDRIVAHGGSAGGLLMGVVANLRPDLFRAIVADVPFVDVINTMLDASIPLTAQEWLQWGNPQVEAEYRYIRQYSPYDNVQAQAYPAMLVISGLYDPRVAYWEPTKWVAKLRALKTDTNVLLLRMQMTAGHGGGSGRYEQYREAAFRYAFMLDQLGLTT</sequence>
<keyword evidence="3" id="KW-0378">Hydrolase</keyword>
<feature type="domain" description="Peptidase S9 prolyl oligopeptidase catalytic" evidence="5">
    <location>
        <begin position="449"/>
        <end position="664"/>
    </location>
</feature>
<evidence type="ECO:0000256" key="3">
    <source>
        <dbReference type="ARBA" id="ARBA00022801"/>
    </source>
</evidence>
<dbReference type="Gene3D" id="2.130.10.120">
    <property type="entry name" value="Prolyl oligopeptidase, N-terminal domain"/>
    <property type="match status" value="1"/>
</dbReference>
<protein>
    <submittedName>
        <fullName evidence="7">S9 family peptidase</fullName>
    </submittedName>
</protein>
<dbReference type="PRINTS" id="PR00862">
    <property type="entry name" value="PROLIGOPTASE"/>
</dbReference>
<proteinExistence type="inferred from homology"/>
<dbReference type="RefSeq" id="WP_367887628.1">
    <property type="nucleotide sequence ID" value="NZ_CP130612.1"/>
</dbReference>
<dbReference type="SUPFAM" id="SSF50993">
    <property type="entry name" value="Peptidase/esterase 'gauge' domain"/>
    <property type="match status" value="1"/>
</dbReference>
<evidence type="ECO:0000256" key="1">
    <source>
        <dbReference type="ARBA" id="ARBA00005228"/>
    </source>
</evidence>
<dbReference type="Gene3D" id="3.40.50.1820">
    <property type="entry name" value="alpha/beta hydrolase"/>
    <property type="match status" value="1"/>
</dbReference>
<organism evidence="7">
    <name type="scientific">Pseudogemmatithrix spongiicola</name>
    <dbReference type="NCBI Taxonomy" id="3062599"/>
    <lineage>
        <taxon>Bacteria</taxon>
        <taxon>Pseudomonadati</taxon>
        <taxon>Gemmatimonadota</taxon>
        <taxon>Gemmatimonadia</taxon>
        <taxon>Gemmatimonadales</taxon>
        <taxon>Gemmatimonadaceae</taxon>
        <taxon>Pseudogemmatithrix</taxon>
    </lineage>
</organism>
<dbReference type="PANTHER" id="PTHR11757:SF19">
    <property type="entry name" value="PROLYL ENDOPEPTIDASE-LIKE"/>
    <property type="match status" value="1"/>
</dbReference>
<dbReference type="InterPro" id="IPR029058">
    <property type="entry name" value="AB_hydrolase_fold"/>
</dbReference>
<evidence type="ECO:0000259" key="5">
    <source>
        <dbReference type="Pfam" id="PF00326"/>
    </source>
</evidence>
<accession>A0AA49JZD9</accession>
<dbReference type="GO" id="GO:0006508">
    <property type="term" value="P:proteolysis"/>
    <property type="evidence" value="ECO:0007669"/>
    <property type="project" value="UniProtKB-KW"/>
</dbReference>
<dbReference type="EMBL" id="CP130613">
    <property type="protein sequence ID" value="WKW14859.1"/>
    <property type="molecule type" value="Genomic_DNA"/>
</dbReference>
<evidence type="ECO:0000259" key="6">
    <source>
        <dbReference type="Pfam" id="PF02897"/>
    </source>
</evidence>
<dbReference type="PANTHER" id="PTHR11757">
    <property type="entry name" value="PROTEASE FAMILY S9A OLIGOPEPTIDASE"/>
    <property type="match status" value="1"/>
</dbReference>
<gene>
    <name evidence="7" type="ORF">Strain138_001220</name>
    <name evidence="8" type="ORF">Strain318_001220</name>
</gene>
<evidence type="ECO:0000313" key="7">
    <source>
        <dbReference type="EMBL" id="WKW11949.1"/>
    </source>
</evidence>
<keyword evidence="2" id="KW-0645">Protease</keyword>
<dbReference type="InterPro" id="IPR023302">
    <property type="entry name" value="Pept_S9A_N"/>
</dbReference>
<dbReference type="InterPro" id="IPR001375">
    <property type="entry name" value="Peptidase_S9_cat"/>
</dbReference>
<dbReference type="EMBL" id="CP130612">
    <property type="protein sequence ID" value="WKW11949.1"/>
    <property type="molecule type" value="Genomic_DNA"/>
</dbReference>
<dbReference type="SUPFAM" id="SSF53474">
    <property type="entry name" value="alpha/beta-Hydrolases"/>
    <property type="match status" value="1"/>
</dbReference>
<dbReference type="Pfam" id="PF02897">
    <property type="entry name" value="Peptidase_S9_N"/>
    <property type="match status" value="1"/>
</dbReference>
<dbReference type="Proteomes" id="UP001229955">
    <property type="component" value="Chromosome"/>
</dbReference>
<dbReference type="KEGG" id="pspc:Strain318_001220"/>
<dbReference type="InterPro" id="IPR002470">
    <property type="entry name" value="Peptidase_S9A"/>
</dbReference>
<keyword evidence="4" id="KW-0720">Serine protease</keyword>
<evidence type="ECO:0000313" key="8">
    <source>
        <dbReference type="EMBL" id="WKW14859.1"/>
    </source>
</evidence>
<name>A0AA49JTY7_9BACT</name>
<evidence type="ECO:0000256" key="4">
    <source>
        <dbReference type="ARBA" id="ARBA00022825"/>
    </source>
</evidence>
<accession>A0AA49JTY7</accession>
<keyword evidence="9" id="KW-1185">Reference proteome</keyword>
<dbReference type="GO" id="GO:0004252">
    <property type="term" value="F:serine-type endopeptidase activity"/>
    <property type="evidence" value="ECO:0007669"/>
    <property type="project" value="InterPro"/>
</dbReference>